<dbReference type="EMBL" id="BGPR01031039">
    <property type="protein sequence ID" value="GBO03886.1"/>
    <property type="molecule type" value="Genomic_DNA"/>
</dbReference>
<organism evidence="1 2">
    <name type="scientific">Araneus ventricosus</name>
    <name type="common">Orbweaver spider</name>
    <name type="synonym">Epeira ventricosa</name>
    <dbReference type="NCBI Taxonomy" id="182803"/>
    <lineage>
        <taxon>Eukaryota</taxon>
        <taxon>Metazoa</taxon>
        <taxon>Ecdysozoa</taxon>
        <taxon>Arthropoda</taxon>
        <taxon>Chelicerata</taxon>
        <taxon>Arachnida</taxon>
        <taxon>Araneae</taxon>
        <taxon>Araneomorphae</taxon>
        <taxon>Entelegynae</taxon>
        <taxon>Araneoidea</taxon>
        <taxon>Araneidae</taxon>
        <taxon>Araneus</taxon>
    </lineage>
</organism>
<dbReference type="AlphaFoldDB" id="A0A4Y2TX51"/>
<keyword evidence="2" id="KW-1185">Reference proteome</keyword>
<reference evidence="1 2" key="1">
    <citation type="journal article" date="2019" name="Sci. Rep.">
        <title>Orb-weaving spider Araneus ventricosus genome elucidates the spidroin gene catalogue.</title>
        <authorList>
            <person name="Kono N."/>
            <person name="Nakamura H."/>
            <person name="Ohtoshi R."/>
            <person name="Moran D.A.P."/>
            <person name="Shinohara A."/>
            <person name="Yoshida Y."/>
            <person name="Fujiwara M."/>
            <person name="Mori M."/>
            <person name="Tomita M."/>
            <person name="Arakawa K."/>
        </authorList>
    </citation>
    <scope>NUCLEOTIDE SEQUENCE [LARGE SCALE GENOMIC DNA]</scope>
</reference>
<protein>
    <submittedName>
        <fullName evidence="1">Uncharacterized protein</fullName>
    </submittedName>
</protein>
<name>A0A4Y2TX51_ARAVE</name>
<evidence type="ECO:0000313" key="1">
    <source>
        <dbReference type="EMBL" id="GBO03886.1"/>
    </source>
</evidence>
<sequence length="87" mass="9703">MGKENTHLEPLIIACQSPVLCRLDLAGSEEERRITLVPAWTPNAFVIAKKNDRIWNRNRKYSPRPAKAHGFSLSDSRAIATSTEIGS</sequence>
<evidence type="ECO:0000313" key="2">
    <source>
        <dbReference type="Proteomes" id="UP000499080"/>
    </source>
</evidence>
<accession>A0A4Y2TX51</accession>
<comment type="caution">
    <text evidence="1">The sequence shown here is derived from an EMBL/GenBank/DDBJ whole genome shotgun (WGS) entry which is preliminary data.</text>
</comment>
<gene>
    <name evidence="1" type="ORF">AVEN_62410_1</name>
</gene>
<proteinExistence type="predicted"/>
<dbReference type="Proteomes" id="UP000499080">
    <property type="component" value="Unassembled WGS sequence"/>
</dbReference>